<evidence type="ECO:0000313" key="6">
    <source>
        <dbReference type="EMBL" id="EOZ95376.1"/>
    </source>
</evidence>
<keyword evidence="3" id="KW-0949">S-adenosyl-L-methionine</keyword>
<dbReference type="CDD" id="cd02440">
    <property type="entry name" value="AdoMet_MTases"/>
    <property type="match status" value="1"/>
</dbReference>
<dbReference type="GO" id="GO:0016279">
    <property type="term" value="F:protein-lysine N-methyltransferase activity"/>
    <property type="evidence" value="ECO:0007669"/>
    <property type="project" value="InterPro"/>
</dbReference>
<comment type="caution">
    <text evidence="6">The sequence shown here is derived from an EMBL/GenBank/DDBJ whole genome shotgun (WGS) entry which is preliminary data.</text>
</comment>
<evidence type="ECO:0000256" key="2">
    <source>
        <dbReference type="ARBA" id="ARBA00022679"/>
    </source>
</evidence>
<proteinExistence type="predicted"/>
<evidence type="ECO:0000256" key="3">
    <source>
        <dbReference type="ARBA" id="ARBA00022691"/>
    </source>
</evidence>
<dbReference type="AlphaFoldDB" id="S2DTF8"/>
<dbReference type="PANTHER" id="PTHR13610">
    <property type="entry name" value="METHYLTRANSFERASE DOMAIN-CONTAINING PROTEIN"/>
    <property type="match status" value="1"/>
</dbReference>
<dbReference type="Gene3D" id="3.40.50.150">
    <property type="entry name" value="Vaccinia Virus protein VP39"/>
    <property type="match status" value="1"/>
</dbReference>
<gene>
    <name evidence="6" type="ORF">A33Q_3296</name>
</gene>
<feature type="domain" description="Methyltransferase" evidence="5">
    <location>
        <begin position="66"/>
        <end position="134"/>
    </location>
</feature>
<evidence type="ECO:0000259" key="5">
    <source>
        <dbReference type="Pfam" id="PF13649"/>
    </source>
</evidence>
<reference evidence="6 7" key="1">
    <citation type="journal article" date="2013" name="Genome Announc.">
        <title>Draft Genome Sequence of Indibacter alkaliphilus Strain LW1T, Isolated from Lonar Lake, a Haloalkaline Lake in the Buldana District of Maharashtra, India.</title>
        <authorList>
            <person name="Singh A."/>
            <person name="Kumar Jangir P."/>
            <person name="Sharma R."/>
            <person name="Singh A."/>
            <person name="Kumar Pinnaka A."/>
            <person name="Shivaji S."/>
        </authorList>
    </citation>
    <scope>NUCLEOTIDE SEQUENCE [LARGE SCALE GENOMIC DNA]</scope>
    <source>
        <strain evidence="7">CCUG 57479 / KCTC 22604 / LW1</strain>
    </source>
</reference>
<evidence type="ECO:0000313" key="7">
    <source>
        <dbReference type="Proteomes" id="UP000006073"/>
    </source>
</evidence>
<dbReference type="eggNOG" id="COG0116">
    <property type="taxonomic scope" value="Bacteria"/>
</dbReference>
<feature type="chain" id="PRO_5004507972" description="Methyltransferase domain-containing protein" evidence="4">
    <location>
        <begin position="28"/>
        <end position="189"/>
    </location>
</feature>
<dbReference type="GO" id="GO:0032259">
    <property type="term" value="P:methylation"/>
    <property type="evidence" value="ECO:0007669"/>
    <property type="project" value="UniProtKB-KW"/>
</dbReference>
<keyword evidence="4" id="KW-0732">Signal</keyword>
<dbReference type="OrthoDB" id="281208at2"/>
<dbReference type="InterPro" id="IPR029063">
    <property type="entry name" value="SAM-dependent_MTases_sf"/>
</dbReference>
<dbReference type="InterPro" id="IPR041698">
    <property type="entry name" value="Methyltransf_25"/>
</dbReference>
<dbReference type="SUPFAM" id="SSF53335">
    <property type="entry name" value="S-adenosyl-L-methionine-dependent methyltransferases"/>
    <property type="match status" value="1"/>
</dbReference>
<dbReference type="Proteomes" id="UP000006073">
    <property type="component" value="Unassembled WGS sequence"/>
</dbReference>
<organism evidence="6 7">
    <name type="scientific">Indibacter alkaliphilus (strain CCUG 57479 / KCTC 22604 / LW1)</name>
    <dbReference type="NCBI Taxonomy" id="1189612"/>
    <lineage>
        <taxon>Bacteria</taxon>
        <taxon>Pseudomonadati</taxon>
        <taxon>Bacteroidota</taxon>
        <taxon>Cytophagia</taxon>
        <taxon>Cytophagales</taxon>
        <taxon>Cyclobacteriaceae</taxon>
    </lineage>
</organism>
<dbReference type="STRING" id="1189612.A33Q_3296"/>
<feature type="signal peptide" evidence="4">
    <location>
        <begin position="1"/>
        <end position="27"/>
    </location>
</feature>
<accession>S2DTF8</accession>
<keyword evidence="7" id="KW-1185">Reference proteome</keyword>
<evidence type="ECO:0000256" key="1">
    <source>
        <dbReference type="ARBA" id="ARBA00022603"/>
    </source>
</evidence>
<evidence type="ECO:0000256" key="4">
    <source>
        <dbReference type="SAM" id="SignalP"/>
    </source>
</evidence>
<name>S2DTF8_INDAL</name>
<dbReference type="PANTHER" id="PTHR13610:SF11">
    <property type="entry name" value="METHYLTRANSFERASE DOMAIN-CONTAINING PROTEIN"/>
    <property type="match status" value="1"/>
</dbReference>
<dbReference type="RefSeq" id="WP_009035278.1">
    <property type="nucleotide sequence ID" value="NZ_ALWO02000038.1"/>
</dbReference>
<dbReference type="EMBL" id="ALWO02000038">
    <property type="protein sequence ID" value="EOZ95376.1"/>
    <property type="molecule type" value="Genomic_DNA"/>
</dbReference>
<protein>
    <recommendedName>
        <fullName evidence="5">Methyltransferase domain-containing protein</fullName>
    </recommendedName>
</protein>
<dbReference type="Pfam" id="PF13649">
    <property type="entry name" value="Methyltransf_25"/>
    <property type="match status" value="1"/>
</dbReference>
<keyword evidence="2" id="KW-0808">Transferase</keyword>
<sequence length="189" mass="21362">MIDLLFSRIKKHLFFLTLFLLNSQVLSAQKDGPGFADLVPFVTTPMKVVDAMMDLAEINEGDILYDLGSGDGRIPIEASLRYGIKSVGVEIDAELVKEAKSNAEDKGVQDLVSFVQGDLFELDFSDATVLILYLFPDINLKLRPKIWELPSGTRVISHRFDMGDWRPEKTKIITLEDGKEHVLYFWKVP</sequence>
<keyword evidence="1" id="KW-0489">Methyltransferase</keyword>
<dbReference type="InterPro" id="IPR026170">
    <property type="entry name" value="FAM173A/B"/>
</dbReference>